<dbReference type="AlphaFoldDB" id="A0A6J6ASK7"/>
<accession>A0A6J6ASK7</accession>
<dbReference type="InterPro" id="IPR050625">
    <property type="entry name" value="ParA/MinD_ATPase"/>
</dbReference>
<proteinExistence type="predicted"/>
<keyword evidence="1" id="KW-0547">Nucleotide-binding</keyword>
<evidence type="ECO:0000313" key="3">
    <source>
        <dbReference type="EMBL" id="CAB4529722.1"/>
    </source>
</evidence>
<dbReference type="PANTHER" id="PTHR43384">
    <property type="entry name" value="SEPTUM SITE-DETERMINING PROTEIN MIND HOMOLOG, CHLOROPLASTIC-RELATED"/>
    <property type="match status" value="1"/>
</dbReference>
<dbReference type="GO" id="GO:0016887">
    <property type="term" value="F:ATP hydrolysis activity"/>
    <property type="evidence" value="ECO:0007669"/>
    <property type="project" value="TreeGrafter"/>
</dbReference>
<dbReference type="GO" id="GO:0005829">
    <property type="term" value="C:cytosol"/>
    <property type="evidence" value="ECO:0007669"/>
    <property type="project" value="TreeGrafter"/>
</dbReference>
<dbReference type="SUPFAM" id="SSF52540">
    <property type="entry name" value="P-loop containing nucleoside triphosphate hydrolases"/>
    <property type="match status" value="1"/>
</dbReference>
<evidence type="ECO:0000256" key="1">
    <source>
        <dbReference type="ARBA" id="ARBA00022741"/>
    </source>
</evidence>
<protein>
    <submittedName>
        <fullName evidence="3">Unannotated protein</fullName>
    </submittedName>
</protein>
<organism evidence="3">
    <name type="scientific">freshwater metagenome</name>
    <dbReference type="NCBI Taxonomy" id="449393"/>
    <lineage>
        <taxon>unclassified sequences</taxon>
        <taxon>metagenomes</taxon>
        <taxon>ecological metagenomes</taxon>
    </lineage>
</organism>
<dbReference type="InterPro" id="IPR027417">
    <property type="entry name" value="P-loop_NTPase"/>
</dbReference>
<evidence type="ECO:0000256" key="2">
    <source>
        <dbReference type="ARBA" id="ARBA00022840"/>
    </source>
</evidence>
<reference evidence="3" key="1">
    <citation type="submission" date="2020-05" db="EMBL/GenBank/DDBJ databases">
        <authorList>
            <person name="Chiriac C."/>
            <person name="Salcher M."/>
            <person name="Ghai R."/>
            <person name="Kavagutti S V."/>
        </authorList>
    </citation>
    <scope>NUCLEOTIDE SEQUENCE</scope>
</reference>
<gene>
    <name evidence="3" type="ORF">UFOPK1395_00093</name>
</gene>
<dbReference type="EMBL" id="CAEZSB010000004">
    <property type="protein sequence ID" value="CAB4529722.1"/>
    <property type="molecule type" value="Genomic_DNA"/>
</dbReference>
<name>A0A6J6ASK7_9ZZZZ</name>
<dbReference type="Gene3D" id="3.40.50.300">
    <property type="entry name" value="P-loop containing nucleotide triphosphate hydrolases"/>
    <property type="match status" value="1"/>
</dbReference>
<dbReference type="GO" id="GO:0051782">
    <property type="term" value="P:negative regulation of cell division"/>
    <property type="evidence" value="ECO:0007669"/>
    <property type="project" value="TreeGrafter"/>
</dbReference>
<sequence length="361" mass="39815">MPTVITAISASETEGFIAGTLFAQGWSVVFRAIDWASLEGFISNNQEIAHGALLLFASDLPGISQANLNSITSKVRQSIGFSTEQQRDGAFKDLYEVPKSVTDLVALVRGFVRAPMMRGLNTPQRVVRKARVIAVGSAGSYTGCTTLAINLAMELSILEKSTLLIEGNYRAPSIAAYLAMRNINNESQWKSIAPHLSLTEINQEQAGRIDELMERAASEFDFIIIDLGSISGLSNRLTDRRWTSTMTTWCCDQADELMIVSRADQMGSHRLTQVIEILRNTSVRAGLSFVMNMKSPGKRGEKEEAQFLSRATALKPIRIRSIIRDSRAIMAAEDEHATLVETNERSNVRKSIAELARELKS</sequence>
<keyword evidence="2" id="KW-0067">ATP-binding</keyword>
<dbReference type="PANTHER" id="PTHR43384:SF6">
    <property type="entry name" value="SEPTUM SITE-DETERMINING PROTEIN MIND HOMOLOG, CHLOROPLASTIC"/>
    <property type="match status" value="1"/>
</dbReference>
<dbReference type="GO" id="GO:0009898">
    <property type="term" value="C:cytoplasmic side of plasma membrane"/>
    <property type="evidence" value="ECO:0007669"/>
    <property type="project" value="TreeGrafter"/>
</dbReference>
<dbReference type="GO" id="GO:0005524">
    <property type="term" value="F:ATP binding"/>
    <property type="evidence" value="ECO:0007669"/>
    <property type="project" value="UniProtKB-KW"/>
</dbReference>